<dbReference type="PANTHER" id="PTHR32089">
    <property type="entry name" value="METHYL-ACCEPTING CHEMOTAXIS PROTEIN MCPB"/>
    <property type="match status" value="1"/>
</dbReference>
<dbReference type="Proteomes" id="UP001291306">
    <property type="component" value="Unassembled WGS sequence"/>
</dbReference>
<keyword evidence="1 3" id="KW-0807">Transducer</keyword>
<evidence type="ECO:0000313" key="5">
    <source>
        <dbReference type="EMBL" id="MDZ5000523.1"/>
    </source>
</evidence>
<dbReference type="InterPro" id="IPR004090">
    <property type="entry name" value="Chemotax_Me-accpt_rcpt"/>
</dbReference>
<proteinExistence type="inferred from homology"/>
<dbReference type="GO" id="GO:0006935">
    <property type="term" value="P:chemotaxis"/>
    <property type="evidence" value="ECO:0007669"/>
    <property type="project" value="InterPro"/>
</dbReference>
<evidence type="ECO:0000256" key="2">
    <source>
        <dbReference type="ARBA" id="ARBA00029447"/>
    </source>
</evidence>
<dbReference type="PANTHER" id="PTHR32089:SF112">
    <property type="entry name" value="LYSOZYME-LIKE PROTEIN-RELATED"/>
    <property type="match status" value="1"/>
</dbReference>
<dbReference type="PROSITE" id="PS50111">
    <property type="entry name" value="CHEMOTAXIS_TRANSDUC_2"/>
    <property type="match status" value="1"/>
</dbReference>
<comment type="similarity">
    <text evidence="2">Belongs to the methyl-accepting chemotaxis (MCP) protein family.</text>
</comment>
<feature type="domain" description="Methyl-accepting transducer" evidence="4">
    <location>
        <begin position="1"/>
        <end position="172"/>
    </location>
</feature>
<evidence type="ECO:0000259" key="4">
    <source>
        <dbReference type="PROSITE" id="PS50111"/>
    </source>
</evidence>
<organism evidence="5 6">
    <name type="scientific">Clostridium perfringens</name>
    <dbReference type="NCBI Taxonomy" id="1502"/>
    <lineage>
        <taxon>Bacteria</taxon>
        <taxon>Bacillati</taxon>
        <taxon>Bacillota</taxon>
        <taxon>Clostridia</taxon>
        <taxon>Eubacteriales</taxon>
        <taxon>Clostridiaceae</taxon>
        <taxon>Clostridium</taxon>
    </lineage>
</organism>
<dbReference type="EMBL" id="WNVC01000400">
    <property type="protein sequence ID" value="MDZ5000523.1"/>
    <property type="molecule type" value="Genomic_DNA"/>
</dbReference>
<feature type="non-terminal residue" evidence="5">
    <location>
        <position position="1"/>
    </location>
</feature>
<dbReference type="InterPro" id="IPR004089">
    <property type="entry name" value="MCPsignal_dom"/>
</dbReference>
<protein>
    <submittedName>
        <fullName evidence="5">Methyl-accepting chemotaxis protein</fullName>
    </submittedName>
</protein>
<accession>A0AAW9IJ65</accession>
<dbReference type="PRINTS" id="PR00260">
    <property type="entry name" value="CHEMTRNSDUCR"/>
</dbReference>
<dbReference type="SMART" id="SM00283">
    <property type="entry name" value="MA"/>
    <property type="match status" value="1"/>
</dbReference>
<dbReference type="Gene3D" id="1.10.287.950">
    <property type="entry name" value="Methyl-accepting chemotaxis protein"/>
    <property type="match status" value="1"/>
</dbReference>
<name>A0AAW9IJ65_CLOPF</name>
<dbReference type="GO" id="GO:0004888">
    <property type="term" value="F:transmembrane signaling receptor activity"/>
    <property type="evidence" value="ECO:0007669"/>
    <property type="project" value="InterPro"/>
</dbReference>
<evidence type="ECO:0000313" key="6">
    <source>
        <dbReference type="Proteomes" id="UP001291306"/>
    </source>
</evidence>
<dbReference type="Pfam" id="PF00015">
    <property type="entry name" value="MCPsignal"/>
    <property type="match status" value="1"/>
</dbReference>
<dbReference type="RefSeq" id="WP_322458786.1">
    <property type="nucleotide sequence ID" value="NZ_WNVC01000400.1"/>
</dbReference>
<dbReference type="SUPFAM" id="SSF58104">
    <property type="entry name" value="Methyl-accepting chemotaxis protein (MCP) signaling domain"/>
    <property type="match status" value="1"/>
</dbReference>
<evidence type="ECO:0000256" key="1">
    <source>
        <dbReference type="ARBA" id="ARBA00023224"/>
    </source>
</evidence>
<sequence>NLYKDVESDIKSSIEKGKIVNEIVYMANSIEEIAEQTNLLALNAAIEAARAGEQGKGFAVVAEEVRNLAEQSRASVQNVKDTVKQVQIAFNSITDSSNTLLEFMNNEIMKEFKNFIEIGSKYESDGVFVRKMSEDIASMSEEVSATMSQLSDAVQSVASMTQGSSSNVNAVKDSINETIGAITKIAETAQSQAELAQELSETLTKFKF</sequence>
<dbReference type="AlphaFoldDB" id="A0AAW9IJ65"/>
<reference evidence="5" key="1">
    <citation type="submission" date="2019-11" db="EMBL/GenBank/DDBJ databases">
        <title>Characterization of Clostridium perfringens isolates from swine manure treated agricultural soils.</title>
        <authorList>
            <person name="Wushke S.T."/>
        </authorList>
    </citation>
    <scope>NUCLEOTIDE SEQUENCE</scope>
    <source>
        <strain evidence="5">X26</strain>
    </source>
</reference>
<evidence type="ECO:0000256" key="3">
    <source>
        <dbReference type="PROSITE-ProRule" id="PRU00284"/>
    </source>
</evidence>
<gene>
    <name evidence="5" type="ORF">GNF79_15895</name>
</gene>
<dbReference type="GO" id="GO:0016020">
    <property type="term" value="C:membrane"/>
    <property type="evidence" value="ECO:0007669"/>
    <property type="project" value="InterPro"/>
</dbReference>
<dbReference type="GO" id="GO:0007165">
    <property type="term" value="P:signal transduction"/>
    <property type="evidence" value="ECO:0007669"/>
    <property type="project" value="UniProtKB-KW"/>
</dbReference>
<comment type="caution">
    <text evidence="5">The sequence shown here is derived from an EMBL/GenBank/DDBJ whole genome shotgun (WGS) entry which is preliminary data.</text>
</comment>